<reference evidence="3" key="1">
    <citation type="journal article" date="2019" name="Plant J.">
        <title>Chlorella vulgaris genome assembly and annotation reveals the molecular basis for metabolic acclimation to high light conditions.</title>
        <authorList>
            <person name="Cecchin M."/>
            <person name="Marcolungo L."/>
            <person name="Rossato M."/>
            <person name="Girolomoni L."/>
            <person name="Cosentino E."/>
            <person name="Cuine S."/>
            <person name="Li-Beisson Y."/>
            <person name="Delledonne M."/>
            <person name="Ballottari M."/>
        </authorList>
    </citation>
    <scope>NUCLEOTIDE SEQUENCE</scope>
    <source>
        <strain evidence="3">211/11P</strain>
    </source>
</reference>
<evidence type="ECO:0000313" key="4">
    <source>
        <dbReference type="Proteomes" id="UP001055712"/>
    </source>
</evidence>
<evidence type="ECO:0000313" key="3">
    <source>
        <dbReference type="EMBL" id="KAI3432917.1"/>
    </source>
</evidence>
<gene>
    <name evidence="3" type="ORF">D9Q98_010494</name>
</gene>
<dbReference type="OrthoDB" id="515277at2759"/>
<dbReference type="PROSITE" id="PS50878">
    <property type="entry name" value="RT_POL"/>
    <property type="match status" value="1"/>
</dbReference>
<comment type="caution">
    <text evidence="3">The sequence shown here is derived from an EMBL/GenBank/DDBJ whole genome shotgun (WGS) entry which is preliminary data.</text>
</comment>
<sequence length="452" mass="48745">MAGGAVVGWEEEGTVAADGEQEEMAAVGWLVVGLEVAGTAVVGWEEEGQTVAVTSWASSTPSPSTHASTPGWRHKGCEPADKPVFRQGYRTVDNCFILRALAERARSRGVKLYLCAVDFEKAFDSVDRPLLWAALQRAGIGGTMLQAIQAMYADVPVCVRTEEGLSGCFQSVLGVKQGCPLSPLLFGIFLDDFEGHIQQLGDAAALPQLAGRTVPPLLFADDMFLLSSSASGLQAQRTTAMRRRAWELGACLVEQQCMLFDVFVKPVLSYGCELWGVDNSAADEDRVLGWAFKDNLELMREGGDLAAGSACWSRRWLHVLQSAPPASGTLEWLTELDEAAVIERAAAAYLRKCLEPKTLNAKKTQVMIMRPGGGSGNGKLAAGESFEYAGLPLEVASSTKYLGLTFSQLSKQHGFASCADVLAKAGRQAMFAMRRRAWELGACLVEQQCMLF</sequence>
<organism evidence="3 4">
    <name type="scientific">Chlorella vulgaris</name>
    <name type="common">Green alga</name>
    <dbReference type="NCBI Taxonomy" id="3077"/>
    <lineage>
        <taxon>Eukaryota</taxon>
        <taxon>Viridiplantae</taxon>
        <taxon>Chlorophyta</taxon>
        <taxon>core chlorophytes</taxon>
        <taxon>Trebouxiophyceae</taxon>
        <taxon>Chlorellales</taxon>
        <taxon>Chlorellaceae</taxon>
        <taxon>Chlorella clade</taxon>
        <taxon>Chlorella</taxon>
    </lineage>
</organism>
<dbReference type="Proteomes" id="UP001055712">
    <property type="component" value="Unassembled WGS sequence"/>
</dbReference>
<dbReference type="PANTHER" id="PTHR47027">
    <property type="entry name" value="REVERSE TRANSCRIPTASE DOMAIN-CONTAINING PROTEIN"/>
    <property type="match status" value="1"/>
</dbReference>
<evidence type="ECO:0000259" key="2">
    <source>
        <dbReference type="PROSITE" id="PS50878"/>
    </source>
</evidence>
<dbReference type="PANTHER" id="PTHR47027:SF20">
    <property type="entry name" value="REVERSE TRANSCRIPTASE-LIKE PROTEIN WITH RNA-DIRECTED DNA POLYMERASE DOMAIN"/>
    <property type="match status" value="1"/>
</dbReference>
<proteinExistence type="predicted"/>
<evidence type="ECO:0000256" key="1">
    <source>
        <dbReference type="SAM" id="MobiDB-lite"/>
    </source>
</evidence>
<feature type="compositionally biased region" description="Low complexity" evidence="1">
    <location>
        <begin position="55"/>
        <end position="70"/>
    </location>
</feature>
<dbReference type="AlphaFoldDB" id="A0A9D4TTA1"/>
<feature type="region of interest" description="Disordered" evidence="1">
    <location>
        <begin position="55"/>
        <end position="75"/>
    </location>
</feature>
<reference evidence="3" key="2">
    <citation type="submission" date="2020-11" db="EMBL/GenBank/DDBJ databases">
        <authorList>
            <person name="Cecchin M."/>
            <person name="Marcolungo L."/>
            <person name="Rossato M."/>
            <person name="Girolomoni L."/>
            <person name="Cosentino E."/>
            <person name="Cuine S."/>
            <person name="Li-Beisson Y."/>
            <person name="Delledonne M."/>
            <person name="Ballottari M."/>
        </authorList>
    </citation>
    <scope>NUCLEOTIDE SEQUENCE</scope>
    <source>
        <strain evidence="3">211/11P</strain>
        <tissue evidence="3">Whole cell</tissue>
    </source>
</reference>
<accession>A0A9D4TTA1</accession>
<dbReference type="EMBL" id="SIDB01000005">
    <property type="protein sequence ID" value="KAI3432917.1"/>
    <property type="molecule type" value="Genomic_DNA"/>
</dbReference>
<keyword evidence="4" id="KW-1185">Reference proteome</keyword>
<dbReference type="Pfam" id="PF00078">
    <property type="entry name" value="RVT_1"/>
    <property type="match status" value="1"/>
</dbReference>
<protein>
    <recommendedName>
        <fullName evidence="2">Reverse transcriptase domain-containing protein</fullName>
    </recommendedName>
</protein>
<name>A0A9D4TTA1_CHLVU</name>
<dbReference type="InterPro" id="IPR000477">
    <property type="entry name" value="RT_dom"/>
</dbReference>
<feature type="domain" description="Reverse transcriptase" evidence="2">
    <location>
        <begin position="1"/>
        <end position="274"/>
    </location>
</feature>